<feature type="domain" description="AMP-dependent synthetase/ligase" evidence="1">
    <location>
        <begin position="35"/>
        <end position="424"/>
    </location>
</feature>
<sequence>MNPLLPEPPRPWLSLYPPGMPRALPAPQRSLDALFTDAAARYRDRPFLTFLRRRTSYGEAAALIGRAAAGFRRLGVGHDTRVALCLPNSPGAVLCYFAVLRAGGTVVNLNPLAAEQQIIGQIGDSGAEVAVTVDLQPMFGRIFGALRRTRLRHVVVCRMAQMLPFPQSLAFRIRERARLAALPDDERVCAFATLGADADAGDVAPAPHPSGVAVIQYTGGTTADPKGVLLSHANLCANVAQLRAWFTRAEPGAERFLAVLPFFHCFGMTAVMNLAVALGGELVILPRFRPVETLRTIERRRVTILVGVPALFHALTECPACTAAALASLKVCVSGGDSLPEALARRFVALTGVPLAEGYGLTECGPVVTCSNPLEGIERPGSCGVPLPGTDVAIMAAEAPHGVLPPGEIGEICVRGPQVMLGYWQRPEATREAFRDGWLHTGDLGRLDRDGFLYFVNRQPEVIAVRGYKVYARAVEEAIRQHPAVAEVAVVGVPDPARGEVPKACIVLRAGTTLAAEGLRVFLADKVSPIEMPRIVEFRASLPKSAFGKVLKHELGIGARSQPNPDTGRRQ</sequence>
<dbReference type="Gene3D" id="3.40.50.12780">
    <property type="entry name" value="N-terminal domain of ligase-like"/>
    <property type="match status" value="1"/>
</dbReference>
<dbReference type="Pfam" id="PF13193">
    <property type="entry name" value="AMP-binding_C"/>
    <property type="match status" value="1"/>
</dbReference>
<dbReference type="InterPro" id="IPR000873">
    <property type="entry name" value="AMP-dep_synth/lig_dom"/>
</dbReference>
<comment type="caution">
    <text evidence="3">The sequence shown here is derived from an EMBL/GenBank/DDBJ whole genome shotgun (WGS) entry which is preliminary data.</text>
</comment>
<keyword evidence="4" id="KW-1185">Reference proteome</keyword>
<gene>
    <name evidence="3" type="ORF">OL599_21840</name>
</gene>
<name>A0AA41YPA7_9PROT</name>
<dbReference type="PANTHER" id="PTHR43767:SF1">
    <property type="entry name" value="NONRIBOSOMAL PEPTIDE SYNTHASE PES1 (EUROFUNG)-RELATED"/>
    <property type="match status" value="1"/>
</dbReference>
<organism evidence="3 4">
    <name type="scientific">Limobrevibacterium gyesilva</name>
    <dbReference type="NCBI Taxonomy" id="2991712"/>
    <lineage>
        <taxon>Bacteria</taxon>
        <taxon>Pseudomonadati</taxon>
        <taxon>Pseudomonadota</taxon>
        <taxon>Alphaproteobacteria</taxon>
        <taxon>Acetobacterales</taxon>
        <taxon>Acetobacteraceae</taxon>
        <taxon>Limobrevibacterium</taxon>
    </lineage>
</organism>
<evidence type="ECO:0000313" key="3">
    <source>
        <dbReference type="EMBL" id="MCW3477219.1"/>
    </source>
</evidence>
<dbReference type="PANTHER" id="PTHR43767">
    <property type="entry name" value="LONG-CHAIN-FATTY-ACID--COA LIGASE"/>
    <property type="match status" value="1"/>
</dbReference>
<dbReference type="Proteomes" id="UP001165679">
    <property type="component" value="Unassembled WGS sequence"/>
</dbReference>
<feature type="domain" description="AMP-binding enzyme C-terminal" evidence="2">
    <location>
        <begin position="475"/>
        <end position="549"/>
    </location>
</feature>
<dbReference type="RefSeq" id="WP_264716153.1">
    <property type="nucleotide sequence ID" value="NZ_JAPDNT010000032.1"/>
</dbReference>
<protein>
    <submittedName>
        <fullName evidence="3">AMP-binding protein</fullName>
    </submittedName>
</protein>
<dbReference type="GO" id="GO:0016878">
    <property type="term" value="F:acid-thiol ligase activity"/>
    <property type="evidence" value="ECO:0007669"/>
    <property type="project" value="UniProtKB-ARBA"/>
</dbReference>
<reference evidence="3" key="2">
    <citation type="submission" date="2022-10" db="EMBL/GenBank/DDBJ databases">
        <authorList>
            <person name="Trinh H.N."/>
        </authorList>
    </citation>
    <scope>NUCLEOTIDE SEQUENCE</scope>
    <source>
        <strain evidence="3">RN2-1</strain>
    </source>
</reference>
<accession>A0AA41YPA7</accession>
<dbReference type="InterPro" id="IPR025110">
    <property type="entry name" value="AMP-bd_C"/>
</dbReference>
<dbReference type="EMBL" id="JAPDNT010000032">
    <property type="protein sequence ID" value="MCW3477219.1"/>
    <property type="molecule type" value="Genomic_DNA"/>
</dbReference>
<dbReference type="AlphaFoldDB" id="A0AA41YPA7"/>
<dbReference type="InterPro" id="IPR050237">
    <property type="entry name" value="ATP-dep_AMP-bd_enzyme"/>
</dbReference>
<evidence type="ECO:0000259" key="1">
    <source>
        <dbReference type="Pfam" id="PF00501"/>
    </source>
</evidence>
<evidence type="ECO:0000313" key="4">
    <source>
        <dbReference type="Proteomes" id="UP001165679"/>
    </source>
</evidence>
<dbReference type="Gene3D" id="3.30.300.30">
    <property type="match status" value="1"/>
</dbReference>
<evidence type="ECO:0000259" key="2">
    <source>
        <dbReference type="Pfam" id="PF13193"/>
    </source>
</evidence>
<dbReference type="InterPro" id="IPR042099">
    <property type="entry name" value="ANL_N_sf"/>
</dbReference>
<dbReference type="Pfam" id="PF00501">
    <property type="entry name" value="AMP-binding"/>
    <property type="match status" value="1"/>
</dbReference>
<proteinExistence type="predicted"/>
<reference evidence="3" key="1">
    <citation type="submission" date="2022-09" db="EMBL/GenBank/DDBJ databases">
        <title>Rhodovastum sp. nov. RN2-1 isolated from soil in Seongnam, South Korea.</title>
        <authorList>
            <person name="Le N.T."/>
        </authorList>
    </citation>
    <scope>NUCLEOTIDE SEQUENCE</scope>
    <source>
        <strain evidence="3">RN2-1</strain>
    </source>
</reference>
<dbReference type="InterPro" id="IPR045851">
    <property type="entry name" value="AMP-bd_C_sf"/>
</dbReference>
<dbReference type="SUPFAM" id="SSF56801">
    <property type="entry name" value="Acetyl-CoA synthetase-like"/>
    <property type="match status" value="1"/>
</dbReference>